<reference evidence="2" key="1">
    <citation type="submission" date="2014-04" db="EMBL/GenBank/DDBJ databases">
        <title>Evolutionary Origins and Diversification of the Mycorrhizal Mutualists.</title>
        <authorList>
            <consortium name="DOE Joint Genome Institute"/>
            <consortium name="Mycorrhizal Genomics Consortium"/>
            <person name="Kohler A."/>
            <person name="Kuo A."/>
            <person name="Nagy L.G."/>
            <person name="Floudas D."/>
            <person name="Copeland A."/>
            <person name="Barry K.W."/>
            <person name="Cichocki N."/>
            <person name="Veneault-Fourrey C."/>
            <person name="LaButti K."/>
            <person name="Lindquist E.A."/>
            <person name="Lipzen A."/>
            <person name="Lundell T."/>
            <person name="Morin E."/>
            <person name="Murat C."/>
            <person name="Riley R."/>
            <person name="Ohm R."/>
            <person name="Sun H."/>
            <person name="Tunlid A."/>
            <person name="Henrissat B."/>
            <person name="Grigoriev I.V."/>
            <person name="Hibbett D.S."/>
            <person name="Martin F."/>
        </authorList>
    </citation>
    <scope>NUCLEOTIDE SEQUENCE [LARGE SCALE GENOMIC DNA]</scope>
    <source>
        <strain evidence="2">FD-334 SS-4</strain>
    </source>
</reference>
<dbReference type="CDD" id="cd06462">
    <property type="entry name" value="Peptidase_S24_S26"/>
    <property type="match status" value="1"/>
</dbReference>
<gene>
    <name evidence="1" type="ORF">HYPSUDRAFT_195377</name>
</gene>
<dbReference type="Proteomes" id="UP000054270">
    <property type="component" value="Unassembled WGS sequence"/>
</dbReference>
<evidence type="ECO:0000313" key="1">
    <source>
        <dbReference type="EMBL" id="KJA14161.1"/>
    </source>
</evidence>
<organism evidence="1 2">
    <name type="scientific">Hypholoma sublateritium (strain FD-334 SS-4)</name>
    <dbReference type="NCBI Taxonomy" id="945553"/>
    <lineage>
        <taxon>Eukaryota</taxon>
        <taxon>Fungi</taxon>
        <taxon>Dikarya</taxon>
        <taxon>Basidiomycota</taxon>
        <taxon>Agaricomycotina</taxon>
        <taxon>Agaricomycetes</taxon>
        <taxon>Agaricomycetidae</taxon>
        <taxon>Agaricales</taxon>
        <taxon>Agaricineae</taxon>
        <taxon>Strophariaceae</taxon>
        <taxon>Hypholoma</taxon>
    </lineage>
</organism>
<name>A0A0D2NC75_HYPSF</name>
<dbReference type="EMBL" id="KN817692">
    <property type="protein sequence ID" value="KJA14161.1"/>
    <property type="molecule type" value="Genomic_DNA"/>
</dbReference>
<proteinExistence type="predicted"/>
<accession>A0A0D2NC75</accession>
<evidence type="ECO:0000313" key="2">
    <source>
        <dbReference type="Proteomes" id="UP000054270"/>
    </source>
</evidence>
<keyword evidence="2" id="KW-1185">Reference proteome</keyword>
<protein>
    <submittedName>
        <fullName evidence="1">Uncharacterized protein</fullName>
    </submittedName>
</protein>
<sequence>MRYVTDCLTWRYLLKIASTSRSGRTMYAGFNRGDILFITNTTPKPYTIGDIVVFIWAKL</sequence>
<dbReference type="AlphaFoldDB" id="A0A0D2NC75"/>